<dbReference type="SMART" id="SM00387">
    <property type="entry name" value="HATPase_c"/>
    <property type="match status" value="1"/>
</dbReference>
<dbReference type="Pfam" id="PF01485">
    <property type="entry name" value="IBR"/>
    <property type="match status" value="1"/>
</dbReference>
<feature type="domain" description="RING-type" evidence="21">
    <location>
        <begin position="310"/>
        <end position="515"/>
    </location>
</feature>
<dbReference type="InterPro" id="IPR012951">
    <property type="entry name" value="BBE"/>
</dbReference>
<evidence type="ECO:0000256" key="14">
    <source>
        <dbReference type="ARBA" id="ARBA00023136"/>
    </source>
</evidence>
<dbReference type="Proteomes" id="UP000241769">
    <property type="component" value="Unassembled WGS sequence"/>
</dbReference>
<reference evidence="22 23" key="1">
    <citation type="journal article" date="2018" name="Genome Biol. Evol.">
        <title>Multiple Roots of Fruiting Body Formation in Amoebozoa.</title>
        <authorList>
            <person name="Hillmann F."/>
            <person name="Forbes G."/>
            <person name="Novohradska S."/>
            <person name="Ferling I."/>
            <person name="Riege K."/>
            <person name="Groth M."/>
            <person name="Westermann M."/>
            <person name="Marz M."/>
            <person name="Spaller T."/>
            <person name="Winckler T."/>
            <person name="Schaap P."/>
            <person name="Glockner G."/>
        </authorList>
    </citation>
    <scope>NUCLEOTIDE SEQUENCE [LARGE SCALE GENOMIC DNA]</scope>
    <source>
        <strain evidence="22 23">Jena</strain>
    </source>
</reference>
<dbReference type="InParanoid" id="A0A2P6NKC2"/>
<dbReference type="Gene3D" id="3.30.565.10">
    <property type="entry name" value="Histidine kinase-like ATPase, C-terminal domain"/>
    <property type="match status" value="1"/>
</dbReference>
<dbReference type="Pfam" id="PF10257">
    <property type="entry name" value="RAI16-like"/>
    <property type="match status" value="1"/>
</dbReference>
<evidence type="ECO:0000313" key="22">
    <source>
        <dbReference type="EMBL" id="PRP84396.1"/>
    </source>
</evidence>
<dbReference type="SUPFAM" id="SSF57850">
    <property type="entry name" value="RING/U-box"/>
    <property type="match status" value="2"/>
</dbReference>
<dbReference type="PANTHER" id="PTHR21705">
    <property type="entry name" value="RAI16 PROTEIN-RELATED"/>
    <property type="match status" value="1"/>
</dbReference>
<keyword evidence="7" id="KW-0812">Transmembrane</keyword>
<evidence type="ECO:0000256" key="7">
    <source>
        <dbReference type="ARBA" id="ARBA00022692"/>
    </source>
</evidence>
<dbReference type="OrthoDB" id="10009520at2759"/>
<dbReference type="SUPFAM" id="SSF56176">
    <property type="entry name" value="FAD-binding/transporter-associated domain-like"/>
    <property type="match status" value="1"/>
</dbReference>
<comment type="caution">
    <text evidence="22">The sequence shown here is derived from an EMBL/GenBank/DDBJ whole genome shotgun (WGS) entry which is preliminary data.</text>
</comment>
<evidence type="ECO:0000256" key="1">
    <source>
        <dbReference type="ARBA" id="ARBA00001798"/>
    </source>
</evidence>
<evidence type="ECO:0000259" key="20">
    <source>
        <dbReference type="PROSITE" id="PS51387"/>
    </source>
</evidence>
<evidence type="ECO:0000256" key="15">
    <source>
        <dbReference type="ARBA" id="ARBA00024336"/>
    </source>
</evidence>
<dbReference type="InterPro" id="IPR016135">
    <property type="entry name" value="UBQ-conjugating_enzyme/RWD"/>
</dbReference>
<dbReference type="SUPFAM" id="SSF55874">
    <property type="entry name" value="ATPase domain of HSP90 chaperone/DNA topoisomerase II/histidine kinase"/>
    <property type="match status" value="1"/>
</dbReference>
<dbReference type="FunFam" id="3.30.40.10:FF:000051">
    <property type="entry name" value="RBR-type E3 ubiquitin transferase"/>
    <property type="match status" value="1"/>
</dbReference>
<evidence type="ECO:0000313" key="23">
    <source>
        <dbReference type="Proteomes" id="UP000241769"/>
    </source>
</evidence>
<dbReference type="Pfam" id="PF19314">
    <property type="entry name" value="DUF5917"/>
    <property type="match status" value="1"/>
</dbReference>
<dbReference type="Gene3D" id="1.20.120.1750">
    <property type="match status" value="1"/>
</dbReference>
<keyword evidence="6" id="KW-0808">Transferase</keyword>
<dbReference type="InterPro" id="IPR044066">
    <property type="entry name" value="TRIAD_supradom"/>
</dbReference>
<evidence type="ECO:0000256" key="4">
    <source>
        <dbReference type="ARBA" id="ARBA00005466"/>
    </source>
</evidence>
<evidence type="ECO:0000256" key="16">
    <source>
        <dbReference type="PROSITE-ProRule" id="PRU00175"/>
    </source>
</evidence>
<dbReference type="InterPro" id="IPR017907">
    <property type="entry name" value="Znf_RING_CS"/>
</dbReference>
<comment type="catalytic activity">
    <reaction evidence="1">
        <text>[E2 ubiquitin-conjugating enzyme]-S-ubiquitinyl-L-cysteine + [acceptor protein]-L-lysine = [E2 ubiquitin-conjugating enzyme]-L-cysteine + [acceptor protein]-N(6)-ubiquitinyl-L-lysine.</text>
        <dbReference type="EC" id="2.3.2.31"/>
    </reaction>
</comment>
<evidence type="ECO:0000256" key="10">
    <source>
        <dbReference type="ARBA" id="ARBA00022771"/>
    </source>
</evidence>
<dbReference type="InterPro" id="IPR036890">
    <property type="entry name" value="HATPase_C_sf"/>
</dbReference>
<keyword evidence="23" id="KW-1185">Reference proteome</keyword>
<dbReference type="GO" id="GO:0031090">
    <property type="term" value="C:organelle membrane"/>
    <property type="evidence" value="ECO:0007669"/>
    <property type="project" value="UniProtKB-ARBA"/>
</dbReference>
<dbReference type="Pfam" id="PF00097">
    <property type="entry name" value="zf-C3HC4"/>
    <property type="match status" value="1"/>
</dbReference>
<evidence type="ECO:0000256" key="8">
    <source>
        <dbReference type="ARBA" id="ARBA00022723"/>
    </source>
</evidence>
<dbReference type="GO" id="GO:0061630">
    <property type="term" value="F:ubiquitin protein ligase activity"/>
    <property type="evidence" value="ECO:0007669"/>
    <property type="project" value="UniProtKB-EC"/>
</dbReference>
<comment type="subcellular location">
    <subcellularLocation>
        <location evidence="2">Membrane</location>
        <topology evidence="2">Single-pass membrane protein</topology>
    </subcellularLocation>
</comment>
<dbReference type="SUPFAM" id="SSF54495">
    <property type="entry name" value="UBC-like"/>
    <property type="match status" value="1"/>
</dbReference>
<feature type="region of interest" description="Disordered" evidence="17">
    <location>
        <begin position="910"/>
        <end position="949"/>
    </location>
</feature>
<dbReference type="InterPro" id="IPR019384">
    <property type="entry name" value="FHIP"/>
</dbReference>
<feature type="compositionally biased region" description="Basic and acidic residues" evidence="17">
    <location>
        <begin position="921"/>
        <end position="943"/>
    </location>
</feature>
<dbReference type="SMART" id="SM00647">
    <property type="entry name" value="IBR"/>
    <property type="match status" value="2"/>
</dbReference>
<dbReference type="InterPro" id="IPR018957">
    <property type="entry name" value="Znf_C3HC4_RING-type"/>
</dbReference>
<dbReference type="InterPro" id="IPR036318">
    <property type="entry name" value="FAD-bd_PCMH-like_sf"/>
</dbReference>
<evidence type="ECO:0000256" key="6">
    <source>
        <dbReference type="ARBA" id="ARBA00022679"/>
    </source>
</evidence>
<keyword evidence="11" id="KW-0833">Ubl conjugation pathway</keyword>
<evidence type="ECO:0000256" key="2">
    <source>
        <dbReference type="ARBA" id="ARBA00004167"/>
    </source>
</evidence>
<evidence type="ECO:0000256" key="11">
    <source>
        <dbReference type="ARBA" id="ARBA00022786"/>
    </source>
</evidence>
<dbReference type="InterPro" id="IPR016169">
    <property type="entry name" value="FAD-bd_PCMH_sub2"/>
</dbReference>
<name>A0A2P6NKC2_9EUKA</name>
<dbReference type="Gene3D" id="3.30.465.10">
    <property type="match status" value="2"/>
</dbReference>
<dbReference type="Gene3D" id="3.30.40.10">
    <property type="entry name" value="Zinc/RING finger domain, C3HC4 (zinc finger)"/>
    <property type="match status" value="1"/>
</dbReference>
<dbReference type="InterPro" id="IPR045669">
    <property type="entry name" value="FHIP_C"/>
</dbReference>
<dbReference type="GO" id="GO:0005737">
    <property type="term" value="C:cytoplasm"/>
    <property type="evidence" value="ECO:0007669"/>
    <property type="project" value="UniProtKB-ARBA"/>
</dbReference>
<dbReference type="InterPro" id="IPR002867">
    <property type="entry name" value="IBR_dom"/>
</dbReference>
<evidence type="ECO:0000256" key="12">
    <source>
        <dbReference type="ARBA" id="ARBA00022833"/>
    </source>
</evidence>
<dbReference type="Pfam" id="PF08031">
    <property type="entry name" value="BBE"/>
    <property type="match status" value="1"/>
</dbReference>
<evidence type="ECO:0000259" key="21">
    <source>
        <dbReference type="PROSITE" id="PS51873"/>
    </source>
</evidence>
<dbReference type="GO" id="GO:0071949">
    <property type="term" value="F:FAD binding"/>
    <property type="evidence" value="ECO:0007669"/>
    <property type="project" value="InterPro"/>
</dbReference>
<evidence type="ECO:0000259" key="19">
    <source>
        <dbReference type="PROSITE" id="PS50109"/>
    </source>
</evidence>
<feature type="domain" description="Histidine kinase" evidence="19">
    <location>
        <begin position="1636"/>
        <end position="1752"/>
    </location>
</feature>
<dbReference type="CDD" id="cd16773">
    <property type="entry name" value="RING-HC_RBR_TRIAD1"/>
    <property type="match status" value="1"/>
</dbReference>
<dbReference type="CDD" id="cd20335">
    <property type="entry name" value="BRcat_RBR"/>
    <property type="match status" value="1"/>
</dbReference>
<dbReference type="InterPro" id="IPR013083">
    <property type="entry name" value="Znf_RING/FYVE/PHD"/>
</dbReference>
<dbReference type="PROSITE" id="PS51873">
    <property type="entry name" value="TRIAD"/>
    <property type="match status" value="1"/>
</dbReference>
<evidence type="ECO:0000256" key="9">
    <source>
        <dbReference type="ARBA" id="ARBA00022737"/>
    </source>
</evidence>
<keyword evidence="8" id="KW-0479">Metal-binding</keyword>
<accession>A0A2P6NKC2</accession>
<dbReference type="STRING" id="1890364.A0A2P6NKC2"/>
<evidence type="ECO:0000256" key="13">
    <source>
        <dbReference type="ARBA" id="ARBA00022989"/>
    </source>
</evidence>
<protein>
    <recommendedName>
        <fullName evidence="5">RBR-type E3 ubiquitin transferase</fullName>
        <ecNumber evidence="5">2.3.2.31</ecNumber>
    </recommendedName>
</protein>
<dbReference type="InterPro" id="IPR001841">
    <property type="entry name" value="Znf_RING"/>
</dbReference>
<organism evidence="22 23">
    <name type="scientific">Planoprotostelium fungivorum</name>
    <dbReference type="NCBI Taxonomy" id="1890364"/>
    <lineage>
        <taxon>Eukaryota</taxon>
        <taxon>Amoebozoa</taxon>
        <taxon>Evosea</taxon>
        <taxon>Variosea</taxon>
        <taxon>Cavosteliida</taxon>
        <taxon>Cavosteliaceae</taxon>
        <taxon>Planoprotostelium</taxon>
    </lineage>
</organism>
<dbReference type="GO" id="GO:0016491">
    <property type="term" value="F:oxidoreductase activity"/>
    <property type="evidence" value="ECO:0007669"/>
    <property type="project" value="InterPro"/>
</dbReference>
<dbReference type="PROSITE" id="PS00518">
    <property type="entry name" value="ZF_RING_1"/>
    <property type="match status" value="1"/>
</dbReference>
<dbReference type="InterPro" id="IPR003594">
    <property type="entry name" value="HATPase_dom"/>
</dbReference>
<feature type="domain" description="RING-type" evidence="18">
    <location>
        <begin position="314"/>
        <end position="363"/>
    </location>
</feature>
<keyword evidence="14" id="KW-0472">Membrane</keyword>
<dbReference type="Pfam" id="PF01565">
    <property type="entry name" value="FAD_binding_4"/>
    <property type="match status" value="1"/>
</dbReference>
<dbReference type="GO" id="GO:0008270">
    <property type="term" value="F:zinc ion binding"/>
    <property type="evidence" value="ECO:0007669"/>
    <property type="project" value="UniProtKB-KW"/>
</dbReference>
<dbReference type="InterPro" id="IPR006094">
    <property type="entry name" value="Oxid_FAD_bind_N"/>
</dbReference>
<dbReference type="PANTHER" id="PTHR21705:SF11">
    <property type="entry name" value="FHIP FAMILY PROTEIN CG3558"/>
    <property type="match status" value="1"/>
</dbReference>
<keyword evidence="12" id="KW-0862">Zinc</keyword>
<dbReference type="PROSITE" id="PS50109">
    <property type="entry name" value="HIS_KIN"/>
    <property type="match status" value="1"/>
</dbReference>
<dbReference type="Gene3D" id="3.10.110.10">
    <property type="entry name" value="Ubiquitin Conjugating Enzyme"/>
    <property type="match status" value="1"/>
</dbReference>
<dbReference type="EMBL" id="MDYQ01000064">
    <property type="protein sequence ID" value="PRP84396.1"/>
    <property type="molecule type" value="Genomic_DNA"/>
</dbReference>
<keyword evidence="9" id="KW-0677">Repeat</keyword>
<evidence type="ECO:0000256" key="5">
    <source>
        <dbReference type="ARBA" id="ARBA00012251"/>
    </source>
</evidence>
<dbReference type="PROSITE" id="PS51387">
    <property type="entry name" value="FAD_PCMH"/>
    <property type="match status" value="1"/>
</dbReference>
<evidence type="ECO:0000259" key="18">
    <source>
        <dbReference type="PROSITE" id="PS50089"/>
    </source>
</evidence>
<feature type="domain" description="FAD-binding PCMH-type" evidence="20">
    <location>
        <begin position="1939"/>
        <end position="2122"/>
    </location>
</feature>
<dbReference type="InterPro" id="IPR005467">
    <property type="entry name" value="His_kinase_dom"/>
</dbReference>
<evidence type="ECO:0000256" key="3">
    <source>
        <dbReference type="ARBA" id="ARBA00004906"/>
    </source>
</evidence>
<keyword evidence="10 16" id="KW-0863">Zinc-finger</keyword>
<comment type="pathway">
    <text evidence="3">Protein modification; protein ubiquitination.</text>
</comment>
<proteinExistence type="inferred from homology"/>
<dbReference type="Pfam" id="PF02518">
    <property type="entry name" value="HATPase_c"/>
    <property type="match status" value="1"/>
</dbReference>
<dbReference type="InterPro" id="IPR016166">
    <property type="entry name" value="FAD-bd_PCMH"/>
</dbReference>
<dbReference type="Pfam" id="PF22191">
    <property type="entry name" value="IBR_1"/>
    <property type="match status" value="1"/>
</dbReference>
<dbReference type="PROSITE" id="PS50089">
    <property type="entry name" value="ZF_RING_2"/>
    <property type="match status" value="1"/>
</dbReference>
<dbReference type="EC" id="2.3.2.31" evidence="5"/>
<evidence type="ECO:0000256" key="17">
    <source>
        <dbReference type="SAM" id="MobiDB-lite"/>
    </source>
</evidence>
<comment type="similarity">
    <text evidence="15">Belongs to the FHIP family.</text>
</comment>
<sequence length="2431" mass="272561">MNRRLRRAQRYRDDTSNVIIDEKLKQVLQILDQPSATSGKISETPTSALTAALRNLRPNAWRYAVYTSNKEEVPHPIPSDTSSEHEDRVVWSDYEDRTPLSLDECVDAQNGELLVVESFFGDDITISDFLPLRFTVKLKNAHNGRYHTLDPNLIISVDLFAVFLWPSTYPSVPPEVTIRDRVFGNVDRWDEMIENRLSHTHFDLERRVEKQLGVYTKAFQEMTGCRYDVIGADRVAVLREQMIDDVSNRLKVSKTNAATFLARCRWQTEDIKRDHAEALRSNTVDRYIQSVLGTKRDREQRELTVEDCTKSYECSVCCDEFPYDEVSGSSCGHFFCSDCYTSYLRISIQSGGSSGVITCPGHRCRKALDSAIISSMLPDYDSHCQFVQLSLKAFSSLNQKTFYCPSRTCEYQINCEGHVQMGALQCACGEIWCIRCENGFHWPMTCDEFKKSADVIISDSSTKWIKEMTQKCPKCSRDIEKDGGCNHMVCQCRYEFCWRCDSPWNGTHYQCNHVKKTYFEQIRDTPFQIEPTDMIEAVQFDLRIRGQVRLSLKAANKRGSPLDPLQVESMRKLLELIAISRHVSINCTWLVKGGQRKKVGDFKQLMNKMTEVIFSASNHILDDSVASMNSHAKMMKDTMRQLLEKDLASTRKRMEAEKVGKTEMGKEEIETILNNFNMAFKTVQVIDHGFTGATRSIMSWWFGSAGSLLNQVGEIVAPTVKTPLQSFKNHWRNIRHFYIDQQYDVESFQASGLPEDLVSMITILLEEEREAKRTKRPEMFQPCLEFFMSNRIMETICYLAEKDTPKGIRRMILSLISQMLNDMPHSILPNMSIHRPVRNLLVKLSRTEDVENSEFVTFLSVIVNLLKRDPTLIGFFFEYSKAGGDHPESRTNTPAQLMVLEGTFNVENGTLTPLPPIPTEGPDRPIPGREAPPAEEKIEKEQSTTEGSTEPTFTVDFVLIPALLAHCKDEGVAGERARESLLNILQFKDEPVLADYLLTKCTLLGEVITDLARSYRALPQIRGDRFPSERSPQCNAFVKHIKWCSDMLCLDKTELVDRLEGLVEEGFCNTLVSSSILQSDENVAASATYYLAEAFPVLKGKLRGLLDFDEVETEDEQMEHLVRATVLQRISSPHEALSSATLMLLDAMVDSHDQKIMHNLILRNLKPNYHLSRHNIDLQLDNVQSDIASFLTLLPDTETVHSASSYNNYLLDAQTAIINCKHDCEGWTPDEGLPTQDQVRSKRAAGQPVEIELAGCSESEAVELFYGGGLFFQTLMNRLQQVLDRPLTSNLVLTGLISKMCHYPLPHLYTFLLCKSSHRPGIQSLWLTLQQISKEVSERAKTVDAFHEKLSRARTAIIDDEPQVPGCDEKHLRLLLGVVVMEEFAKELADTTYDVMANHLLRGVTLEHLVNVRRSVVKSGDVNHAISTLNNSSKFITRQVPIRFELSDRPEINWHTFDIMFPQDFCNLVRFCDCFDVSPIQPRESVLIQKIAADILKSISIVKSTLDEDVSSVVSSLKDEIEKQSRIHRQPLNSLESDRLDDVLQRTHYAVIGLRVLFDFYNAAYSWKGILSGEMKDIDLESELREVVSEKCNVKNVILTAAGDASSHFLEKYGENMDVTIDGDIDANMVCVESHLYFIMLELLKNSMKATIDHNGRENDLPQIKVSISKPAKRDVLAVQIVDRGGGFSPSDKEKIFRFFHTNEIAATPTYTYSGNFGAPFSGLGCGLSLSRVYARYMGGNIDVLPFIGRGTDSVSQCWVSLSSCTFSREKSGSSLRDIRLLADPLYDMRKIAISPCPELRCPPYTAKWVEKAGIFLFSADLAMTSVLLLATLAVGLSALPEFTCRPGQACWPSAREWRIFNKTVGGNLHATVPIGAPCFPSSPFYNITTCNAIKASYKDASFRQSFSGNGLEYTNYESCGNFSCLPSVYGPQTANCSLGRLSSYFVRVQNRRHVAATVAFATLHNIRLVIRNTGHDYLGRSSSANSLALVTQDLKTIQIIEKFKSFNCPPADDSNVGVIGAGVVSSEATTYFNSKGFAVAAGSCPSVGTAGGFGQTAGHGLYARGYGLMVDMAVEFDVMTVGGQFLTINRCNNPDLFWAMRGGGGSSYAILLRYKFKLIPLQPIVMYVFRATFTAPASKKASDSPYVRPFLTRIAQNELTWAANNMSGSNWIGLNIVETFDILPVGDDPLTVIKNLTASYRQYMLGLPNITVIEDEYKVFSSQADFANATSEVLGRRGSVGVSPILSSRLVPSTHFEDEDNISLLVDAIIDGMDSTAALGGTLSVTIHKTTPSNNADPMGQTSTNPGWRNANWFVIMSNGWVQGLPDSFIQMVTANVRSAIKPLITLTSTSKDKYGLTYSNEADYQEENWREVFFGGHYDKLLAVKNKYDPLNILNCWRCVGFIGETDPMYSCFSGKGATLSDLGVTATR</sequence>
<comment type="similarity">
    <text evidence="4">Belongs to the oxygen-dependent FAD-linked oxidoreductase family.</text>
</comment>
<keyword evidence="13" id="KW-1133">Transmembrane helix</keyword>
<gene>
    <name evidence="22" type="ORF">PROFUN_08261</name>
</gene>